<feature type="non-terminal residue" evidence="1">
    <location>
        <position position="49"/>
    </location>
</feature>
<proteinExistence type="predicted"/>
<sequence>MTSLVSRSSWFLKGQSASHAFKEIQSKLFTNSLHPHLDQNSHSEERLLL</sequence>
<dbReference type="Proteomes" id="UP001054945">
    <property type="component" value="Unassembled WGS sequence"/>
</dbReference>
<evidence type="ECO:0000313" key="2">
    <source>
        <dbReference type="Proteomes" id="UP001054945"/>
    </source>
</evidence>
<dbReference type="EMBL" id="BPLR01012281">
    <property type="protein sequence ID" value="GIY52733.1"/>
    <property type="molecule type" value="Genomic_DNA"/>
</dbReference>
<gene>
    <name evidence="1" type="ORF">CEXT_577971</name>
</gene>
<comment type="caution">
    <text evidence="1">The sequence shown here is derived from an EMBL/GenBank/DDBJ whole genome shotgun (WGS) entry which is preliminary data.</text>
</comment>
<reference evidence="1 2" key="1">
    <citation type="submission" date="2021-06" db="EMBL/GenBank/DDBJ databases">
        <title>Caerostris extrusa draft genome.</title>
        <authorList>
            <person name="Kono N."/>
            <person name="Arakawa K."/>
        </authorList>
    </citation>
    <scope>NUCLEOTIDE SEQUENCE [LARGE SCALE GENOMIC DNA]</scope>
</reference>
<accession>A0AAV4U4J7</accession>
<dbReference type="AlphaFoldDB" id="A0AAV4U4J7"/>
<keyword evidence="2" id="KW-1185">Reference proteome</keyword>
<organism evidence="1 2">
    <name type="scientific">Caerostris extrusa</name>
    <name type="common">Bark spider</name>
    <name type="synonym">Caerostris bankana</name>
    <dbReference type="NCBI Taxonomy" id="172846"/>
    <lineage>
        <taxon>Eukaryota</taxon>
        <taxon>Metazoa</taxon>
        <taxon>Ecdysozoa</taxon>
        <taxon>Arthropoda</taxon>
        <taxon>Chelicerata</taxon>
        <taxon>Arachnida</taxon>
        <taxon>Araneae</taxon>
        <taxon>Araneomorphae</taxon>
        <taxon>Entelegynae</taxon>
        <taxon>Araneoidea</taxon>
        <taxon>Araneidae</taxon>
        <taxon>Caerostris</taxon>
    </lineage>
</organism>
<name>A0AAV4U4J7_CAEEX</name>
<evidence type="ECO:0000313" key="1">
    <source>
        <dbReference type="EMBL" id="GIY52733.1"/>
    </source>
</evidence>
<protein>
    <submittedName>
        <fullName evidence="1">Uncharacterized protein</fullName>
    </submittedName>
</protein>